<sequence length="100" mass="11772">VRGITKVPYSPYWMKKKDNEKLISFIDSDFEYSPRQSHPDVCQGNGAIDVLRSSIIMNHEIIYGENIGFIEMDEISRTDIDTELDFIIAEFLYKNYWNRS</sequence>
<organism evidence="1">
    <name type="scientific">marine metagenome</name>
    <dbReference type="NCBI Taxonomy" id="408172"/>
    <lineage>
        <taxon>unclassified sequences</taxon>
        <taxon>metagenomes</taxon>
        <taxon>ecological metagenomes</taxon>
    </lineage>
</organism>
<accession>A0A382D3C6</accession>
<feature type="non-terminal residue" evidence="1">
    <location>
        <position position="1"/>
    </location>
</feature>
<name>A0A382D3C6_9ZZZZ</name>
<evidence type="ECO:0000313" key="1">
    <source>
        <dbReference type="EMBL" id="SVB32609.1"/>
    </source>
</evidence>
<proteinExistence type="predicted"/>
<dbReference type="Gene3D" id="3.90.550.10">
    <property type="entry name" value="Spore Coat Polysaccharide Biosynthesis Protein SpsA, Chain A"/>
    <property type="match status" value="1"/>
</dbReference>
<reference evidence="1" key="1">
    <citation type="submission" date="2018-05" db="EMBL/GenBank/DDBJ databases">
        <authorList>
            <person name="Lanie J.A."/>
            <person name="Ng W.-L."/>
            <person name="Kazmierczak K.M."/>
            <person name="Andrzejewski T.M."/>
            <person name="Davidsen T.M."/>
            <person name="Wayne K.J."/>
            <person name="Tettelin H."/>
            <person name="Glass J.I."/>
            <person name="Rusch D."/>
            <person name="Podicherti R."/>
            <person name="Tsui H.-C.T."/>
            <person name="Winkler M.E."/>
        </authorList>
    </citation>
    <scope>NUCLEOTIDE SEQUENCE</scope>
</reference>
<dbReference type="EMBL" id="UINC01037310">
    <property type="protein sequence ID" value="SVB32609.1"/>
    <property type="molecule type" value="Genomic_DNA"/>
</dbReference>
<dbReference type="InterPro" id="IPR029044">
    <property type="entry name" value="Nucleotide-diphossugar_trans"/>
</dbReference>
<dbReference type="SUPFAM" id="SSF53448">
    <property type="entry name" value="Nucleotide-diphospho-sugar transferases"/>
    <property type="match status" value="1"/>
</dbReference>
<protein>
    <submittedName>
        <fullName evidence="1">Uncharacterized protein</fullName>
    </submittedName>
</protein>
<gene>
    <name evidence="1" type="ORF">METZ01_LOCUS185463</name>
</gene>
<dbReference type="AlphaFoldDB" id="A0A382D3C6"/>